<dbReference type="EMBL" id="PYLY01000007">
    <property type="protein sequence ID" value="PSU10148.1"/>
    <property type="molecule type" value="Genomic_DNA"/>
</dbReference>
<dbReference type="Proteomes" id="UP000241858">
    <property type="component" value="Unassembled WGS sequence"/>
</dbReference>
<comment type="caution">
    <text evidence="2">The sequence shown here is derived from an EMBL/GenBank/DDBJ whole genome shotgun (WGS) entry which is preliminary data.</text>
</comment>
<dbReference type="AlphaFoldDB" id="A0A2T3I0V5"/>
<evidence type="ECO:0000313" key="3">
    <source>
        <dbReference type="Proteomes" id="UP000241858"/>
    </source>
</evidence>
<evidence type="ECO:0000256" key="1">
    <source>
        <dbReference type="SAM" id="SignalP"/>
    </source>
</evidence>
<evidence type="ECO:0000313" key="2">
    <source>
        <dbReference type="EMBL" id="PSU10148.1"/>
    </source>
</evidence>
<reference evidence="2 3" key="1">
    <citation type="submission" date="2018-03" db="EMBL/GenBank/DDBJ databases">
        <title>Whole genome sequencing of Histamine producing bacteria.</title>
        <authorList>
            <person name="Butler K."/>
        </authorList>
    </citation>
    <scope>NUCLEOTIDE SEQUENCE [LARGE SCALE GENOMIC DNA]</scope>
    <source>
        <strain evidence="2 3">DSM 23343</strain>
    </source>
</reference>
<gene>
    <name evidence="2" type="ORF">C0W81_05335</name>
</gene>
<organism evidence="2 3">
    <name type="scientific">Photobacterium aquimaris</name>
    <dbReference type="NCBI Taxonomy" id="512643"/>
    <lineage>
        <taxon>Bacteria</taxon>
        <taxon>Pseudomonadati</taxon>
        <taxon>Pseudomonadota</taxon>
        <taxon>Gammaproteobacteria</taxon>
        <taxon>Vibrionales</taxon>
        <taxon>Vibrionaceae</taxon>
        <taxon>Photobacterium</taxon>
    </lineage>
</organism>
<feature type="chain" id="PRO_5015562741" evidence="1">
    <location>
        <begin position="22"/>
        <end position="90"/>
    </location>
</feature>
<protein>
    <submittedName>
        <fullName evidence="2">Uncharacterized protein</fullName>
    </submittedName>
</protein>
<feature type="signal peptide" evidence="1">
    <location>
        <begin position="1"/>
        <end position="21"/>
    </location>
</feature>
<accession>A0A2T3I0V5</accession>
<proteinExistence type="predicted"/>
<name>A0A2T3I0V5_9GAMM</name>
<keyword evidence="1" id="KW-0732">Signal</keyword>
<sequence>MMNIKKLFLTCLIIMSAPSQAENTLIPQIKEDNQLSSHVSTKNMKFQFIGYIPPKQTLDYFSSLPKFYQDDVKIIKKNKINIKYIDMHGM</sequence>
<dbReference type="RefSeq" id="WP_065190237.1">
    <property type="nucleotide sequence ID" value="NZ_LZFB01000069.1"/>
</dbReference>